<dbReference type="Proteomes" id="UP000447876">
    <property type="component" value="Unassembled WGS sequence"/>
</dbReference>
<sequence>MFSKLFRFFEKKSAMDSSQEEAATNNPTENNITKQSEKITRLSVSELTPVDILMLHYASGTKVGEMQFAGFWNYLYEIDPNDLLNKLIFSGLINKSYNIESNLNSSTVSDLKEVLKKMNIPVSGTKKVLISRLLSSLSISQLHLHFPEETYELSETAKRTLDENEHVPFFHSHLAKTNITIFEADQIKKKEPSYNKFQIAYRILNERKERNKLNNNWGLYRNDIHSISVIQYIEGNLRESLTNLFLVCFFDLSGMDNNFNLNYMYIFERGFFPYEKSFCTIAPGIISKIISFQKKLNLNTDDFQRLYFETIDQVEAPFHLFTKEETYQILILEIEKDIDSLKKIYRIAKHRYLKSKDKMQPEVRL</sequence>
<dbReference type="EMBL" id="WNZW01000003">
    <property type="protein sequence ID" value="MUG45477.1"/>
    <property type="molecule type" value="Genomic_DNA"/>
</dbReference>
<organism evidence="2 3">
    <name type="scientific">Paenibacillus woosongensis</name>
    <dbReference type="NCBI Taxonomy" id="307580"/>
    <lineage>
        <taxon>Bacteria</taxon>
        <taxon>Bacillati</taxon>
        <taxon>Bacillota</taxon>
        <taxon>Bacilli</taxon>
        <taxon>Bacillales</taxon>
        <taxon>Paenibacillaceae</taxon>
        <taxon>Paenibacillus</taxon>
    </lineage>
</organism>
<dbReference type="InterPro" id="IPR003034">
    <property type="entry name" value="SAP_dom"/>
</dbReference>
<dbReference type="OrthoDB" id="2873014at2"/>
<evidence type="ECO:0000313" key="3">
    <source>
        <dbReference type="Proteomes" id="UP000447876"/>
    </source>
</evidence>
<comment type="caution">
    <text evidence="2">The sequence shown here is derived from an EMBL/GenBank/DDBJ whole genome shotgun (WGS) entry which is preliminary data.</text>
</comment>
<dbReference type="Gene3D" id="1.10.720.30">
    <property type="entry name" value="SAP domain"/>
    <property type="match status" value="1"/>
</dbReference>
<feature type="domain" description="SAP" evidence="1">
    <location>
        <begin position="103"/>
        <end position="137"/>
    </location>
</feature>
<proteinExistence type="predicted"/>
<evidence type="ECO:0000313" key="2">
    <source>
        <dbReference type="EMBL" id="MUG45477.1"/>
    </source>
</evidence>
<name>A0A7X3CNS7_9BACL</name>
<gene>
    <name evidence="2" type="ORF">GNP95_10805</name>
</gene>
<dbReference type="SMART" id="SM00513">
    <property type="entry name" value="SAP"/>
    <property type="match status" value="1"/>
</dbReference>
<dbReference type="SUPFAM" id="SSF68906">
    <property type="entry name" value="SAP domain"/>
    <property type="match status" value="1"/>
</dbReference>
<protein>
    <recommendedName>
        <fullName evidence="1">SAP domain-containing protein</fullName>
    </recommendedName>
</protein>
<evidence type="ECO:0000259" key="1">
    <source>
        <dbReference type="PROSITE" id="PS50800"/>
    </source>
</evidence>
<dbReference type="InterPro" id="IPR036361">
    <property type="entry name" value="SAP_dom_sf"/>
</dbReference>
<dbReference type="PROSITE" id="PS50800">
    <property type="entry name" value="SAP"/>
    <property type="match status" value="1"/>
</dbReference>
<accession>A0A7X3CNS7</accession>
<dbReference type="RefSeq" id="WP_155610897.1">
    <property type="nucleotide sequence ID" value="NZ_WNZW01000003.1"/>
</dbReference>
<reference evidence="2 3" key="1">
    <citation type="submission" date="2019-11" db="EMBL/GenBank/DDBJ databases">
        <title>Draft genome sequences of five Paenibacillus species of dairy origin.</title>
        <authorList>
            <person name="Olajide A.M."/>
            <person name="Chen S."/>
            <person name="Lapointe G."/>
        </authorList>
    </citation>
    <scope>NUCLEOTIDE SEQUENCE [LARGE SCALE GENOMIC DNA]</scope>
    <source>
        <strain evidence="2 3">12CR55</strain>
    </source>
</reference>
<dbReference type="AlphaFoldDB" id="A0A7X3CNS7"/>
<dbReference type="Pfam" id="PF02037">
    <property type="entry name" value="SAP"/>
    <property type="match status" value="1"/>
</dbReference>